<evidence type="ECO:0000313" key="2">
    <source>
        <dbReference type="Proteomes" id="UP000215256"/>
    </source>
</evidence>
<reference evidence="1 2" key="1">
    <citation type="submission" date="2017-07" db="EMBL/GenBank/DDBJ databases">
        <title>Phylogenetic study on the rhizospheric bacterium Ochrobactrum sp. A44.</title>
        <authorList>
            <person name="Krzyzanowska D.M."/>
            <person name="Ossowicki A."/>
            <person name="Rajewska M."/>
            <person name="Maciag T."/>
            <person name="Kaczynski Z."/>
            <person name="Czerwicka M."/>
            <person name="Jafra S."/>
        </authorList>
    </citation>
    <scope>NUCLEOTIDE SEQUENCE [LARGE SCALE GENOMIC DNA]</scope>
    <source>
        <strain evidence="1 2">A44</strain>
    </source>
</reference>
<sequence length="66" mass="7428">MLWTENGVPANAATFQSKVLMGAFVGNREYALGGSAQQNRRPKRIDSFVRSYRKICLIENAEKLSH</sequence>
<gene>
    <name evidence="1" type="ORF">CES85_5671</name>
</gene>
<dbReference type="AlphaFoldDB" id="A0A248UDG7"/>
<name>A0A248UDG7_9HYPH</name>
<protein>
    <submittedName>
        <fullName evidence="1">Uncharacterized protein</fullName>
    </submittedName>
</protein>
<dbReference type="KEGG" id="och:CES85_5671"/>
<dbReference type="EMBL" id="CP022603">
    <property type="protein sequence ID" value="ASV84867.1"/>
    <property type="molecule type" value="Genomic_DNA"/>
</dbReference>
<proteinExistence type="predicted"/>
<organism evidence="1 2">
    <name type="scientific">Ochrobactrum quorumnocens</name>
    <dbReference type="NCBI Taxonomy" id="271865"/>
    <lineage>
        <taxon>Bacteria</taxon>
        <taxon>Pseudomonadati</taxon>
        <taxon>Pseudomonadota</taxon>
        <taxon>Alphaproteobacteria</taxon>
        <taxon>Hyphomicrobiales</taxon>
        <taxon>Brucellaceae</taxon>
        <taxon>Brucella/Ochrobactrum group</taxon>
        <taxon>Ochrobactrum</taxon>
    </lineage>
</organism>
<accession>A0A248UDG7</accession>
<evidence type="ECO:0000313" key="1">
    <source>
        <dbReference type="EMBL" id="ASV84867.1"/>
    </source>
</evidence>
<dbReference type="Proteomes" id="UP000215256">
    <property type="component" value="Chromosome 2"/>
</dbReference>